<keyword evidence="5 9" id="KW-0798">TonB box</keyword>
<dbReference type="InterPro" id="IPR023997">
    <property type="entry name" value="TonB-dep_OMP_SusC/RagA_CS"/>
</dbReference>
<dbReference type="RefSeq" id="WP_131597745.1">
    <property type="nucleotide sequence ID" value="NZ_SJSL01000008.1"/>
</dbReference>
<dbReference type="Gene3D" id="2.170.130.10">
    <property type="entry name" value="TonB-dependent receptor, plug domain"/>
    <property type="match status" value="1"/>
</dbReference>
<accession>A0A4R0NCQ9</accession>
<dbReference type="Proteomes" id="UP000293347">
    <property type="component" value="Unassembled WGS sequence"/>
</dbReference>
<name>A0A4R0NCQ9_9SPHI</name>
<comment type="subcellular location">
    <subcellularLocation>
        <location evidence="1 8">Cell outer membrane</location>
        <topology evidence="1 8">Multi-pass membrane protein</topology>
    </subcellularLocation>
</comment>
<dbReference type="InterPro" id="IPR036942">
    <property type="entry name" value="Beta-barrel_TonB_sf"/>
</dbReference>
<keyword evidence="7 8" id="KW-0998">Cell outer membrane</keyword>
<keyword evidence="3 8" id="KW-1134">Transmembrane beta strand</keyword>
<evidence type="ECO:0000256" key="2">
    <source>
        <dbReference type="ARBA" id="ARBA00022448"/>
    </source>
</evidence>
<dbReference type="SUPFAM" id="SSF56935">
    <property type="entry name" value="Porins"/>
    <property type="match status" value="1"/>
</dbReference>
<reference evidence="13 14" key="1">
    <citation type="submission" date="2019-02" db="EMBL/GenBank/DDBJ databases">
        <title>Pedobacter sp. RP-1-14 sp. nov., isolated from Arctic soil.</title>
        <authorList>
            <person name="Dahal R.H."/>
        </authorList>
    </citation>
    <scope>NUCLEOTIDE SEQUENCE [LARGE SCALE GENOMIC DNA]</scope>
    <source>
        <strain evidence="13 14">RP-1-14</strain>
    </source>
</reference>
<dbReference type="Pfam" id="PF07715">
    <property type="entry name" value="Plug"/>
    <property type="match status" value="1"/>
</dbReference>
<dbReference type="OrthoDB" id="9768177at2"/>
<feature type="signal peptide" evidence="10">
    <location>
        <begin position="1"/>
        <end position="23"/>
    </location>
</feature>
<dbReference type="InterPro" id="IPR039426">
    <property type="entry name" value="TonB-dep_rcpt-like"/>
</dbReference>
<evidence type="ECO:0000256" key="3">
    <source>
        <dbReference type="ARBA" id="ARBA00022452"/>
    </source>
</evidence>
<keyword evidence="2 8" id="KW-0813">Transport</keyword>
<proteinExistence type="inferred from homology"/>
<dbReference type="Pfam" id="PF00593">
    <property type="entry name" value="TonB_dep_Rec_b-barrel"/>
    <property type="match status" value="1"/>
</dbReference>
<dbReference type="SUPFAM" id="SSF49464">
    <property type="entry name" value="Carboxypeptidase regulatory domain-like"/>
    <property type="match status" value="1"/>
</dbReference>
<keyword evidence="6 8" id="KW-0472">Membrane</keyword>
<dbReference type="EMBL" id="SJSL01000008">
    <property type="protein sequence ID" value="TCC98028.1"/>
    <property type="molecule type" value="Genomic_DNA"/>
</dbReference>
<feature type="domain" description="TonB-dependent receptor plug" evidence="12">
    <location>
        <begin position="144"/>
        <end position="252"/>
    </location>
</feature>
<dbReference type="InterPro" id="IPR023996">
    <property type="entry name" value="TonB-dep_OMP_SusC/RagA"/>
</dbReference>
<evidence type="ECO:0000259" key="12">
    <source>
        <dbReference type="Pfam" id="PF07715"/>
    </source>
</evidence>
<dbReference type="GO" id="GO:0009279">
    <property type="term" value="C:cell outer membrane"/>
    <property type="evidence" value="ECO:0007669"/>
    <property type="project" value="UniProtKB-SubCell"/>
</dbReference>
<evidence type="ECO:0000259" key="11">
    <source>
        <dbReference type="Pfam" id="PF00593"/>
    </source>
</evidence>
<dbReference type="PROSITE" id="PS52016">
    <property type="entry name" value="TONB_DEPENDENT_REC_3"/>
    <property type="match status" value="1"/>
</dbReference>
<evidence type="ECO:0000313" key="14">
    <source>
        <dbReference type="Proteomes" id="UP000293347"/>
    </source>
</evidence>
<dbReference type="InterPro" id="IPR037066">
    <property type="entry name" value="Plug_dom_sf"/>
</dbReference>
<dbReference type="InterPro" id="IPR012910">
    <property type="entry name" value="Plug_dom"/>
</dbReference>
<keyword evidence="4 8" id="KW-0812">Transmembrane</keyword>
<keyword evidence="14" id="KW-1185">Reference proteome</keyword>
<sequence>MKIKLLFSAVILFLCTLGFRGYAANFFQQDTTKKDTSKTQVAAPPAPQDTTRQKIITGIVVDEKSLPVPGVGIKSASGKSAVTDAAGKFSIPAGPTEMLSFSYLGYTAQSKAAGNGNAPLTIRLVPSEGVNLQDVVVVGYGTLDKKEVTSAVAHVDSADFRQSGSRNALDLIQGKVAGLQITRTGGSNPNSGVGIQLRGVTSVTGSQSPLIVIDGIPGGNLDLLQQDDIQSIDVLKDGSGAAIYGTRANAGVILITTKKGKPGPAKFDYSSYVRREYLYRRPDFMTASELRARIASGELERTDYGHTSDFFNDLVNNNNISQNHNLALSGGSDNTSYRASLNFRDLQGFAKENGRQEYGIRLNLNQKGFDNKLLAQINLTTTFNKANQLGGGGWEDQFKRNPTLSNYNDDGTFYFENTSTNQFARLLQETNKRQQQTSSVDTKVDYEIVPGLKASIFGAVQRNSYIDGEYRAVNGEYSIENDIYKGGGYARRNTVLEQNFSVEPTLEYRTTFAEDHSLTGIAGYSYRYEVFEGFNANNLGFLNDLFDENNLNAGNQLAAGKAGLGSYKNDNTLIAFFGRINYSYKGRYFVQAIYRREGSSRFGVNNKWGDFPAFSAGWTISEEEFMKDNKFINYLKLRAGFGVTGNSGINNYSSLVTLGTGGVYLYPDGQYRETYGPDRNPNPDLKWEKKKEYNVGLDFGLINNKLSGSLDVYNRVTQDLLDNYDSPQPPYIRGSIYTNVGTISAKGIELALNYKAITNDNFTWSVDFAGSTTSNRLDSYSNDTYKRDNLFLGDIGGYGALGTAIRTYEGGKLGEFWGKKFAGFTEDGKWLFYNRAGEKVRNDDINNSPDRDVTDYGVIGNGIPKYYLSLANNFSYKNFDFRIFLRGKFDYQILNTTAISYGNKISGDNLLNSTFDKYAEIDDTYMYSDYYMENGSHLKIDEVTLGYRFGLKSKFIRNFRVYATGQNLATITGYTGNDPDFVSDTGLAPGIDGRGPYPSTRSFLMGLTIGF</sequence>
<comment type="caution">
    <text evidence="13">The sequence shown here is derived from an EMBL/GenBank/DDBJ whole genome shotgun (WGS) entry which is preliminary data.</text>
</comment>
<organism evidence="13 14">
    <name type="scientific">Pedobacter psychroterrae</name>
    <dbReference type="NCBI Taxonomy" id="2530453"/>
    <lineage>
        <taxon>Bacteria</taxon>
        <taxon>Pseudomonadati</taxon>
        <taxon>Bacteroidota</taxon>
        <taxon>Sphingobacteriia</taxon>
        <taxon>Sphingobacteriales</taxon>
        <taxon>Sphingobacteriaceae</taxon>
        <taxon>Pedobacter</taxon>
    </lineage>
</organism>
<evidence type="ECO:0000256" key="8">
    <source>
        <dbReference type="PROSITE-ProRule" id="PRU01360"/>
    </source>
</evidence>
<gene>
    <name evidence="13" type="ORF">EZ437_19470</name>
</gene>
<feature type="domain" description="TonB-dependent receptor-like beta-barrel" evidence="11">
    <location>
        <begin position="380"/>
        <end position="968"/>
    </location>
</feature>
<dbReference type="InterPro" id="IPR008969">
    <property type="entry name" value="CarboxyPept-like_regulatory"/>
</dbReference>
<dbReference type="NCBIfam" id="TIGR04056">
    <property type="entry name" value="OMP_RagA_SusC"/>
    <property type="match status" value="1"/>
</dbReference>
<evidence type="ECO:0000256" key="7">
    <source>
        <dbReference type="ARBA" id="ARBA00023237"/>
    </source>
</evidence>
<dbReference type="InterPro" id="IPR000531">
    <property type="entry name" value="Beta-barrel_TonB"/>
</dbReference>
<evidence type="ECO:0000256" key="4">
    <source>
        <dbReference type="ARBA" id="ARBA00022692"/>
    </source>
</evidence>
<evidence type="ECO:0000256" key="9">
    <source>
        <dbReference type="RuleBase" id="RU003357"/>
    </source>
</evidence>
<evidence type="ECO:0000256" key="6">
    <source>
        <dbReference type="ARBA" id="ARBA00023136"/>
    </source>
</evidence>
<evidence type="ECO:0000313" key="13">
    <source>
        <dbReference type="EMBL" id="TCC98028.1"/>
    </source>
</evidence>
<dbReference type="Pfam" id="PF13715">
    <property type="entry name" value="CarbopepD_reg_2"/>
    <property type="match status" value="1"/>
</dbReference>
<evidence type="ECO:0000256" key="10">
    <source>
        <dbReference type="SAM" id="SignalP"/>
    </source>
</evidence>
<evidence type="ECO:0000256" key="5">
    <source>
        <dbReference type="ARBA" id="ARBA00023077"/>
    </source>
</evidence>
<dbReference type="Gene3D" id="2.40.170.20">
    <property type="entry name" value="TonB-dependent receptor, beta-barrel domain"/>
    <property type="match status" value="1"/>
</dbReference>
<keyword evidence="10" id="KW-0732">Signal</keyword>
<comment type="similarity">
    <text evidence="8 9">Belongs to the TonB-dependent receptor family.</text>
</comment>
<protein>
    <submittedName>
        <fullName evidence="13">SusC/RagA family TonB-linked outer membrane protein</fullName>
    </submittedName>
</protein>
<feature type="chain" id="PRO_5020395336" evidence="10">
    <location>
        <begin position="24"/>
        <end position="1011"/>
    </location>
</feature>
<dbReference type="AlphaFoldDB" id="A0A4R0NCQ9"/>
<evidence type="ECO:0000256" key="1">
    <source>
        <dbReference type="ARBA" id="ARBA00004571"/>
    </source>
</evidence>
<dbReference type="NCBIfam" id="TIGR04057">
    <property type="entry name" value="SusC_RagA_signa"/>
    <property type="match status" value="1"/>
</dbReference>